<dbReference type="Proteomes" id="UP000621856">
    <property type="component" value="Unassembled WGS sequence"/>
</dbReference>
<reference evidence="2" key="1">
    <citation type="journal article" date="2014" name="Int. J. Syst. Evol. Microbiol.">
        <title>Complete genome sequence of Corynebacterium casei LMG S-19264T (=DSM 44701T), isolated from a smear-ripened cheese.</title>
        <authorList>
            <consortium name="US DOE Joint Genome Institute (JGI-PGF)"/>
            <person name="Walter F."/>
            <person name="Albersmeier A."/>
            <person name="Kalinowski J."/>
            <person name="Ruckert C."/>
        </authorList>
    </citation>
    <scope>NUCLEOTIDE SEQUENCE</scope>
    <source>
        <strain evidence="2">CGMCC 1.14984</strain>
    </source>
</reference>
<evidence type="ECO:0000313" key="2">
    <source>
        <dbReference type="EMBL" id="GGH99374.1"/>
    </source>
</evidence>
<reference evidence="3 5" key="2">
    <citation type="submission" date="2020-02" db="EMBL/GenBank/DDBJ databases">
        <title>Genome sequence of Parvularcula flava strain NH6-79.</title>
        <authorList>
            <person name="Abdul Karim M.H."/>
            <person name="Lam M.Q."/>
            <person name="Chen S.J."/>
            <person name="Yahya A."/>
            <person name="Shahir S."/>
            <person name="Shamsir M.S."/>
            <person name="Chong C.S."/>
        </authorList>
    </citation>
    <scope>NUCLEOTIDE SEQUENCE [LARGE SCALE GENOMIC DNA]</scope>
    <source>
        <strain evidence="3 5">NH6-79</strain>
    </source>
</reference>
<keyword evidence="5" id="KW-1185">Reference proteome</keyword>
<sequence>MKKEATKYSIRMLAIFAFYTVSVFGINLLPAEEMAPWMRIAVSMIPVIPAIVMIFVILDFVRSMDEVQQRIINESCLVSLVLVGLASFSYGFLEGAIDVPPISMIWVFPALIGTAGIAQIFVRMRYM</sequence>
<organism evidence="2 4">
    <name type="scientific">Aquisalinus luteolus</name>
    <dbReference type="NCBI Taxonomy" id="1566827"/>
    <lineage>
        <taxon>Bacteria</taxon>
        <taxon>Pseudomonadati</taxon>
        <taxon>Pseudomonadota</taxon>
        <taxon>Alphaproteobacteria</taxon>
        <taxon>Parvularculales</taxon>
        <taxon>Parvularculaceae</taxon>
        <taxon>Aquisalinus</taxon>
    </lineage>
</organism>
<dbReference type="AlphaFoldDB" id="A0A8J3A328"/>
<protein>
    <submittedName>
        <fullName evidence="2">Uncharacterized protein</fullName>
    </submittedName>
</protein>
<evidence type="ECO:0000313" key="3">
    <source>
        <dbReference type="EMBL" id="NHK28739.1"/>
    </source>
</evidence>
<dbReference type="EMBL" id="VCJR02000002">
    <property type="protein sequence ID" value="NHK28739.1"/>
    <property type="molecule type" value="Genomic_DNA"/>
</dbReference>
<feature type="transmembrane region" description="Helical" evidence="1">
    <location>
        <begin position="12"/>
        <end position="31"/>
    </location>
</feature>
<evidence type="ECO:0000256" key="1">
    <source>
        <dbReference type="SAM" id="Phobius"/>
    </source>
</evidence>
<name>A0A8J3A328_9PROT</name>
<keyword evidence="1" id="KW-1133">Transmembrane helix</keyword>
<feature type="transmembrane region" description="Helical" evidence="1">
    <location>
        <begin position="104"/>
        <end position="122"/>
    </location>
</feature>
<accession>A0A8J3A328</accession>
<keyword evidence="1" id="KW-0812">Transmembrane</keyword>
<dbReference type="EMBL" id="BMGZ01000002">
    <property type="protein sequence ID" value="GGH99374.1"/>
    <property type="molecule type" value="Genomic_DNA"/>
</dbReference>
<feature type="transmembrane region" description="Helical" evidence="1">
    <location>
        <begin position="37"/>
        <end position="60"/>
    </location>
</feature>
<gene>
    <name evidence="3" type="ORF">FF098_012535</name>
    <name evidence="2" type="ORF">GCM10011355_25180</name>
</gene>
<reference evidence="2" key="3">
    <citation type="submission" date="2020-09" db="EMBL/GenBank/DDBJ databases">
        <authorList>
            <person name="Sun Q."/>
            <person name="Zhou Y."/>
        </authorList>
    </citation>
    <scope>NUCLEOTIDE SEQUENCE</scope>
    <source>
        <strain evidence="2">CGMCC 1.14984</strain>
    </source>
</reference>
<proteinExistence type="predicted"/>
<dbReference type="RefSeq" id="WP_155140991.1">
    <property type="nucleotide sequence ID" value="NZ_BMGZ01000002.1"/>
</dbReference>
<evidence type="ECO:0000313" key="4">
    <source>
        <dbReference type="Proteomes" id="UP000621856"/>
    </source>
</evidence>
<comment type="caution">
    <text evidence="2">The sequence shown here is derived from an EMBL/GenBank/DDBJ whole genome shotgun (WGS) entry which is preliminary data.</text>
</comment>
<evidence type="ECO:0000313" key="5">
    <source>
        <dbReference type="Proteomes" id="UP000818603"/>
    </source>
</evidence>
<feature type="transmembrane region" description="Helical" evidence="1">
    <location>
        <begin position="72"/>
        <end position="92"/>
    </location>
</feature>
<keyword evidence="1" id="KW-0472">Membrane</keyword>
<dbReference type="Proteomes" id="UP000818603">
    <property type="component" value="Unassembled WGS sequence"/>
</dbReference>